<accession>A0A937X7V7</accession>
<feature type="region of interest" description="Disordered" evidence="1">
    <location>
        <begin position="137"/>
        <end position="248"/>
    </location>
</feature>
<organism evidence="2 3">
    <name type="scientific">Candidatus Tanganyikabacteria bacterium</name>
    <dbReference type="NCBI Taxonomy" id="2961651"/>
    <lineage>
        <taxon>Bacteria</taxon>
        <taxon>Bacillati</taxon>
        <taxon>Candidatus Sericytochromatia</taxon>
        <taxon>Candidatus Tanganyikabacteria</taxon>
    </lineage>
</organism>
<evidence type="ECO:0000256" key="1">
    <source>
        <dbReference type="SAM" id="MobiDB-lite"/>
    </source>
</evidence>
<comment type="caution">
    <text evidence="2">The sequence shown here is derived from an EMBL/GenBank/DDBJ whole genome shotgun (WGS) entry which is preliminary data.</text>
</comment>
<evidence type="ECO:0000313" key="2">
    <source>
        <dbReference type="EMBL" id="MBM3275935.1"/>
    </source>
</evidence>
<dbReference type="PRINTS" id="PR01217">
    <property type="entry name" value="PRICHEXTENSN"/>
</dbReference>
<protein>
    <submittedName>
        <fullName evidence="2">Uncharacterized protein</fullName>
    </submittedName>
</protein>
<gene>
    <name evidence="2" type="ORF">FJZ00_12340</name>
</gene>
<feature type="compositionally biased region" description="Pro residues" evidence="1">
    <location>
        <begin position="181"/>
        <end position="205"/>
    </location>
</feature>
<sequence>MAGTISNRILSDLTRRVDKDGNNRIEKNEGRVKGRVGNENGIAGVQETADAISDGSAVLYGFQLKQTDADAVADGLAGGNTWISKDDLNISDAARDQIDGQGGGSRDGRISRKEMAAALVRGGLAFNRDGITLSSEVRIVDRPAPPPASDRPRPPSGNSDRPAPPPASDRPRPPSGNSDRPAPPPANDRPTPPSGSDRPTPPPVGEPRKPRYFWMPTYPVYQPTTRMRLPEIQTAPKPEPGPTPAPARKIDLGEIQLDTYQLLAEKGRLRSRETRLFFFTVHPKLSAGDAKAALAQGKPVYVGPDGGWHGKGSYQEVKTAAALDSYTAEAKSQKLGEMQQAENRAYQQRVDAHQTDYRNRVNSWAESD</sequence>
<feature type="non-terminal residue" evidence="2">
    <location>
        <position position="368"/>
    </location>
</feature>
<dbReference type="EMBL" id="VGJX01000786">
    <property type="protein sequence ID" value="MBM3275935.1"/>
    <property type="molecule type" value="Genomic_DNA"/>
</dbReference>
<name>A0A937X7V7_9BACT</name>
<feature type="region of interest" description="Disordered" evidence="1">
    <location>
        <begin position="334"/>
        <end position="353"/>
    </location>
</feature>
<proteinExistence type="predicted"/>
<dbReference type="AlphaFoldDB" id="A0A937X7V7"/>
<reference evidence="2 3" key="1">
    <citation type="submission" date="2019-03" db="EMBL/GenBank/DDBJ databases">
        <title>Lake Tanganyika Metagenome-Assembled Genomes (MAGs).</title>
        <authorList>
            <person name="Tran P."/>
        </authorList>
    </citation>
    <scope>NUCLEOTIDE SEQUENCE [LARGE SCALE GENOMIC DNA]</scope>
    <source>
        <strain evidence="2">K_DeepCast_65m_m2_236</strain>
    </source>
</reference>
<evidence type="ECO:0000313" key="3">
    <source>
        <dbReference type="Proteomes" id="UP000703893"/>
    </source>
</evidence>
<dbReference type="Proteomes" id="UP000703893">
    <property type="component" value="Unassembled WGS sequence"/>
</dbReference>